<dbReference type="EMBL" id="PQXL01000167">
    <property type="protein sequence ID" value="THV50053.1"/>
    <property type="molecule type" value="Genomic_DNA"/>
</dbReference>
<name>A0A4S8QXE2_9HELO</name>
<accession>A0A4S8QXE2</accession>
<organism evidence="1 2">
    <name type="scientific">Botrytis galanthina</name>
    <dbReference type="NCBI Taxonomy" id="278940"/>
    <lineage>
        <taxon>Eukaryota</taxon>
        <taxon>Fungi</taxon>
        <taxon>Dikarya</taxon>
        <taxon>Ascomycota</taxon>
        <taxon>Pezizomycotina</taxon>
        <taxon>Leotiomycetes</taxon>
        <taxon>Helotiales</taxon>
        <taxon>Sclerotiniaceae</taxon>
        <taxon>Botrytis</taxon>
    </lineage>
</organism>
<evidence type="ECO:0000313" key="2">
    <source>
        <dbReference type="Proteomes" id="UP000308671"/>
    </source>
</evidence>
<gene>
    <name evidence="1" type="ORF">BGAL_0167g00160</name>
</gene>
<dbReference type="AlphaFoldDB" id="A0A4S8QXE2"/>
<proteinExistence type="predicted"/>
<evidence type="ECO:0000313" key="1">
    <source>
        <dbReference type="EMBL" id="THV50053.1"/>
    </source>
</evidence>
<dbReference type="OrthoDB" id="3536685at2759"/>
<reference evidence="1 2" key="1">
    <citation type="submission" date="2017-12" db="EMBL/GenBank/DDBJ databases">
        <title>Comparative genomics of Botrytis spp.</title>
        <authorList>
            <person name="Valero-Jimenez C.A."/>
            <person name="Tapia P."/>
            <person name="Veloso J."/>
            <person name="Silva-Moreno E."/>
            <person name="Staats M."/>
            <person name="Valdes J.H."/>
            <person name="Van Kan J.A.L."/>
        </authorList>
    </citation>
    <scope>NUCLEOTIDE SEQUENCE [LARGE SCALE GENOMIC DNA]</scope>
    <source>
        <strain evidence="1 2">MUCL435</strain>
    </source>
</reference>
<sequence length="259" mass="29330">MANIQPPPAPIEPTPTCARCVVRVAIDPTSRCILHQASQRAIAMKADPKCTYCRDQRGRCLKCPSALKPEILELQRRAQDYNTWVDGQSLLPPAQRSTWVLPKTVPALCPSNAPDVYKELHRAQKVVMNGIRRAKKRISGWRTMRNVMKNMTIGLDPVVRNGDNRGYWWIDEGDKWMDGYGHRMDAAGEASKDESLPVRGAGYEPEYGQLVLTDVVFGLRLLGMAIRDPIREIRIDTISLDRPWRADEPNELDFILVAR</sequence>
<dbReference type="Proteomes" id="UP000308671">
    <property type="component" value="Unassembled WGS sequence"/>
</dbReference>
<comment type="caution">
    <text evidence="1">The sequence shown here is derived from an EMBL/GenBank/DDBJ whole genome shotgun (WGS) entry which is preliminary data.</text>
</comment>
<keyword evidence="2" id="KW-1185">Reference proteome</keyword>
<protein>
    <submittedName>
        <fullName evidence="1">Uncharacterized protein</fullName>
    </submittedName>
</protein>